<evidence type="ECO:0000256" key="5">
    <source>
        <dbReference type="ARBA" id="ARBA00022722"/>
    </source>
</evidence>
<dbReference type="PROSITE" id="PS51135">
    <property type="entry name" value="CIDE_N"/>
    <property type="match status" value="1"/>
</dbReference>
<reference evidence="13" key="1">
    <citation type="submission" date="2022-03" db="EMBL/GenBank/DDBJ databases">
        <authorList>
            <person name="Alioto T."/>
            <person name="Alioto T."/>
            <person name="Gomez Garrido J."/>
        </authorList>
    </citation>
    <scope>NUCLEOTIDE SEQUENCE</scope>
</reference>
<evidence type="ECO:0000256" key="1">
    <source>
        <dbReference type="ARBA" id="ARBA00004123"/>
    </source>
</evidence>
<dbReference type="Gene3D" id="6.10.140.170">
    <property type="match status" value="1"/>
</dbReference>
<keyword evidence="4 11" id="KW-0053">Apoptosis</keyword>
<dbReference type="Pfam" id="PF09230">
    <property type="entry name" value="DFF40"/>
    <property type="match status" value="1"/>
</dbReference>
<dbReference type="SUPFAM" id="SSF54060">
    <property type="entry name" value="His-Me finger endonucleases"/>
    <property type="match status" value="1"/>
</dbReference>
<evidence type="ECO:0000256" key="9">
    <source>
        <dbReference type="ARBA" id="ARBA00064007"/>
    </source>
</evidence>
<dbReference type="Proteomes" id="UP001295444">
    <property type="component" value="Chromosome 10"/>
</dbReference>
<evidence type="ECO:0000256" key="7">
    <source>
        <dbReference type="ARBA" id="ARBA00023242"/>
    </source>
</evidence>
<dbReference type="InterPro" id="IPR003508">
    <property type="entry name" value="CIDE-N_dom"/>
</dbReference>
<gene>
    <name evidence="13" type="ORF">PECUL_23A045990</name>
</gene>
<name>A0AAD1T9X9_PELCU</name>
<dbReference type="Gene3D" id="3.10.20.10">
    <property type="match status" value="1"/>
</dbReference>
<evidence type="ECO:0000313" key="13">
    <source>
        <dbReference type="EMBL" id="CAH2319754.1"/>
    </source>
</evidence>
<keyword evidence="7" id="KW-0539">Nucleus</keyword>
<feature type="domain" description="CIDE-N" evidence="12">
    <location>
        <begin position="23"/>
        <end position="99"/>
    </location>
</feature>
<dbReference type="PANTHER" id="PTHR13067">
    <property type="entry name" value="CASPASE-ACTIVATED DNASE"/>
    <property type="match status" value="1"/>
</dbReference>
<dbReference type="InterPro" id="IPR044925">
    <property type="entry name" value="His-Me_finger_sf"/>
</dbReference>
<evidence type="ECO:0000313" key="14">
    <source>
        <dbReference type="Proteomes" id="UP001295444"/>
    </source>
</evidence>
<sequence>MGKKKKCLFAGLMGNRNSSTGKPMKIFKIRVLNSEDKYGVACKDLKELKEKGCKKFQLPYSKTQVVLYEDGTELSNDYLMKIPDNTELLLLTAGQKWQGYVTDIDRFLNAFYKRQTDVVEAAQKLLSDENAPERQKMLADFIQNLKENILAESREDDQPWFEGLEPRFRNKSSYMRYSCESRIRSYMKEVQSFGAIVDPVARDEYKRITETMSNELKAVRYNGRYFDRTEQKANRLCTSEGWFSCQGPFDVEACISKHSINPYSNRESRILFSTWNLDHIIEKKRTIVPCLVEAVKACNGREINWQYFYNLLFTVENIKLVHIVCHKKTSHNLSCDSSMIYGKRKKLKRLKK</sequence>
<dbReference type="AlphaFoldDB" id="A0AAD1T9X9"/>
<evidence type="ECO:0000256" key="4">
    <source>
        <dbReference type="ARBA" id="ARBA00022703"/>
    </source>
</evidence>
<evidence type="ECO:0000256" key="3">
    <source>
        <dbReference type="ARBA" id="ARBA00022490"/>
    </source>
</evidence>
<keyword evidence="6" id="KW-0378">Hydrolase</keyword>
<keyword evidence="3" id="KW-0963">Cytoplasm</keyword>
<proteinExistence type="predicted"/>
<dbReference type="PANTHER" id="PTHR13067:SF2">
    <property type="entry name" value="CASPASE-ACTIVATED DNASE"/>
    <property type="match status" value="1"/>
</dbReference>
<dbReference type="EMBL" id="OW240921">
    <property type="protein sequence ID" value="CAH2319754.1"/>
    <property type="molecule type" value="Genomic_DNA"/>
</dbReference>
<evidence type="ECO:0000256" key="8">
    <source>
        <dbReference type="ARBA" id="ARBA00053660"/>
    </source>
</evidence>
<accession>A0AAD1T9X9</accession>
<comment type="function">
    <text evidence="8">Nuclease that induces DNA fragmentation and chromatin condensation during apoptosis. Degrades naked DNA and induces apoptotic morphology.</text>
</comment>
<dbReference type="GO" id="GO:0006309">
    <property type="term" value="P:apoptotic DNA fragmentation"/>
    <property type="evidence" value="ECO:0007669"/>
    <property type="project" value="InterPro"/>
</dbReference>
<keyword evidence="5" id="KW-0540">Nuclease</keyword>
<evidence type="ECO:0000256" key="10">
    <source>
        <dbReference type="ARBA" id="ARBA00069517"/>
    </source>
</evidence>
<keyword evidence="14" id="KW-1185">Reference proteome</keyword>
<dbReference type="GO" id="GO:0005737">
    <property type="term" value="C:cytoplasm"/>
    <property type="evidence" value="ECO:0007669"/>
    <property type="project" value="UniProtKB-SubCell"/>
</dbReference>
<dbReference type="GO" id="GO:0016787">
    <property type="term" value="F:hydrolase activity"/>
    <property type="evidence" value="ECO:0007669"/>
    <property type="project" value="UniProtKB-KW"/>
</dbReference>
<dbReference type="SMART" id="SM00266">
    <property type="entry name" value="CAD"/>
    <property type="match status" value="1"/>
</dbReference>
<comment type="subunit">
    <text evidence="9">Heterodimer of DFFA and DFFB. Interacts with H1-1.</text>
</comment>
<dbReference type="Pfam" id="PF02017">
    <property type="entry name" value="CIDE-N"/>
    <property type="match status" value="1"/>
</dbReference>
<comment type="subcellular location">
    <subcellularLocation>
        <location evidence="2">Cytoplasm</location>
    </subcellularLocation>
    <subcellularLocation>
        <location evidence="1">Nucleus</location>
    </subcellularLocation>
</comment>
<dbReference type="InterPro" id="IPR039729">
    <property type="entry name" value="DFF40"/>
</dbReference>
<dbReference type="FunFam" id="3.10.20.10:FF:000006">
    <property type="entry name" value="DNA fragmentation factor subunit beta"/>
    <property type="match status" value="1"/>
</dbReference>
<evidence type="ECO:0000256" key="2">
    <source>
        <dbReference type="ARBA" id="ARBA00004496"/>
    </source>
</evidence>
<evidence type="ECO:0000256" key="6">
    <source>
        <dbReference type="ARBA" id="ARBA00022801"/>
    </source>
</evidence>
<organism evidence="13 14">
    <name type="scientific">Pelobates cultripes</name>
    <name type="common">Western spadefoot toad</name>
    <dbReference type="NCBI Taxonomy" id="61616"/>
    <lineage>
        <taxon>Eukaryota</taxon>
        <taxon>Metazoa</taxon>
        <taxon>Chordata</taxon>
        <taxon>Craniata</taxon>
        <taxon>Vertebrata</taxon>
        <taxon>Euteleostomi</taxon>
        <taxon>Amphibia</taxon>
        <taxon>Batrachia</taxon>
        <taxon>Anura</taxon>
        <taxon>Pelobatoidea</taxon>
        <taxon>Pelobatidae</taxon>
        <taxon>Pelobates</taxon>
    </lineage>
</organism>
<dbReference type="SUPFAM" id="SSF54277">
    <property type="entry name" value="CAD &amp; PB1 domains"/>
    <property type="match status" value="1"/>
</dbReference>
<evidence type="ECO:0000259" key="12">
    <source>
        <dbReference type="PROSITE" id="PS51135"/>
    </source>
</evidence>
<evidence type="ECO:0000256" key="11">
    <source>
        <dbReference type="PROSITE-ProRule" id="PRU00447"/>
    </source>
</evidence>
<dbReference type="InterPro" id="IPR015311">
    <property type="entry name" value="DFF40_C"/>
</dbReference>
<dbReference type="GO" id="GO:0004520">
    <property type="term" value="F:DNA endonuclease activity"/>
    <property type="evidence" value="ECO:0007669"/>
    <property type="project" value="InterPro"/>
</dbReference>
<dbReference type="GO" id="GO:0005634">
    <property type="term" value="C:nucleus"/>
    <property type="evidence" value="ECO:0007669"/>
    <property type="project" value="UniProtKB-SubCell"/>
</dbReference>
<protein>
    <recommendedName>
        <fullName evidence="10">DNA fragmentation factor subunit beta</fullName>
    </recommendedName>
</protein>